<dbReference type="InParanoid" id="A0A061FXE0"/>
<dbReference type="InterPro" id="IPR054722">
    <property type="entry name" value="PolX-like_BBD"/>
</dbReference>
<evidence type="ECO:0000256" key="3">
    <source>
        <dbReference type="ARBA" id="ARBA00022750"/>
    </source>
</evidence>
<dbReference type="Pfam" id="PF25597">
    <property type="entry name" value="SH3_retrovirus"/>
    <property type="match status" value="1"/>
</dbReference>
<dbReference type="AlphaFoldDB" id="A0A061FXE0"/>
<dbReference type="InterPro" id="IPR057670">
    <property type="entry name" value="SH3_retrovirus"/>
</dbReference>
<dbReference type="GO" id="GO:0003887">
    <property type="term" value="F:DNA-directed DNA polymerase activity"/>
    <property type="evidence" value="ECO:0007669"/>
    <property type="project" value="UniProtKB-KW"/>
</dbReference>
<name>A0A061FXE0_THECC</name>
<dbReference type="PANTHER" id="PTHR42648">
    <property type="entry name" value="TRANSPOSASE, PUTATIVE-RELATED"/>
    <property type="match status" value="1"/>
</dbReference>
<dbReference type="GO" id="GO:0004519">
    <property type="term" value="F:endonuclease activity"/>
    <property type="evidence" value="ECO:0007669"/>
    <property type="project" value="UniProtKB-KW"/>
</dbReference>
<dbReference type="GO" id="GO:0003676">
    <property type="term" value="F:nucleic acid binding"/>
    <property type="evidence" value="ECO:0007669"/>
    <property type="project" value="InterPro"/>
</dbReference>
<dbReference type="HOGENOM" id="CLU_001650_5_1_1"/>
<evidence type="ECO:0000256" key="4">
    <source>
        <dbReference type="ARBA" id="ARBA00022801"/>
    </source>
</evidence>
<dbReference type="Pfam" id="PF22936">
    <property type="entry name" value="Pol_BBD"/>
    <property type="match status" value="1"/>
</dbReference>
<keyword evidence="4" id="KW-0378">Hydrolase</keyword>
<dbReference type="SUPFAM" id="SSF53098">
    <property type="entry name" value="Ribonuclease H-like"/>
    <property type="match status" value="1"/>
</dbReference>
<dbReference type="GO" id="GO:0006508">
    <property type="term" value="P:proteolysis"/>
    <property type="evidence" value="ECO:0007669"/>
    <property type="project" value="UniProtKB-KW"/>
</dbReference>
<dbReference type="FunCoup" id="A0A061FXE0">
    <property type="interactions" value="18"/>
</dbReference>
<dbReference type="GO" id="GO:0015074">
    <property type="term" value="P:DNA integration"/>
    <property type="evidence" value="ECO:0007669"/>
    <property type="project" value="UniProtKB-KW"/>
</dbReference>
<dbReference type="GO" id="GO:0004190">
    <property type="term" value="F:aspartic-type endopeptidase activity"/>
    <property type="evidence" value="ECO:0007669"/>
    <property type="project" value="UniProtKB-KW"/>
</dbReference>
<keyword evidence="7" id="KW-1185">Reference proteome</keyword>
<dbReference type="Gene3D" id="3.30.420.10">
    <property type="entry name" value="Ribonuclease H-like superfamily/Ribonuclease H"/>
    <property type="match status" value="1"/>
</dbReference>
<evidence type="ECO:0000256" key="2">
    <source>
        <dbReference type="ARBA" id="ARBA00022723"/>
    </source>
</evidence>
<dbReference type="Pfam" id="PF07727">
    <property type="entry name" value="RVT_2"/>
    <property type="match status" value="1"/>
</dbReference>
<dbReference type="STRING" id="3641.A0A061FXE0"/>
<proteinExistence type="predicted"/>
<dbReference type="Pfam" id="PF14223">
    <property type="entry name" value="Retrotran_gag_2"/>
    <property type="match status" value="1"/>
</dbReference>
<evidence type="ECO:0000259" key="5">
    <source>
        <dbReference type="PROSITE" id="PS50994"/>
    </source>
</evidence>
<dbReference type="GO" id="GO:0003964">
    <property type="term" value="F:RNA-directed DNA polymerase activity"/>
    <property type="evidence" value="ECO:0007669"/>
    <property type="project" value="UniProtKB-KW"/>
</dbReference>
<keyword evidence="2" id="KW-0479">Metal-binding</keyword>
<evidence type="ECO:0000313" key="6">
    <source>
        <dbReference type="EMBL" id="EOY21703.1"/>
    </source>
</evidence>
<protein>
    <recommendedName>
        <fullName evidence="5">Integrase catalytic domain-containing protein</fullName>
    </recommendedName>
</protein>
<dbReference type="InterPro" id="IPR013103">
    <property type="entry name" value="RVT_2"/>
</dbReference>
<evidence type="ECO:0000313" key="7">
    <source>
        <dbReference type="Proteomes" id="UP000026915"/>
    </source>
</evidence>
<organism evidence="6 7">
    <name type="scientific">Theobroma cacao</name>
    <name type="common">Cacao</name>
    <name type="synonym">Cocoa</name>
    <dbReference type="NCBI Taxonomy" id="3641"/>
    <lineage>
        <taxon>Eukaryota</taxon>
        <taxon>Viridiplantae</taxon>
        <taxon>Streptophyta</taxon>
        <taxon>Embryophyta</taxon>
        <taxon>Tracheophyta</taxon>
        <taxon>Spermatophyta</taxon>
        <taxon>Magnoliopsida</taxon>
        <taxon>eudicotyledons</taxon>
        <taxon>Gunneridae</taxon>
        <taxon>Pentapetalae</taxon>
        <taxon>rosids</taxon>
        <taxon>malvids</taxon>
        <taxon>Malvales</taxon>
        <taxon>Malvaceae</taxon>
        <taxon>Byttnerioideae</taxon>
        <taxon>Theobroma</taxon>
    </lineage>
</organism>
<dbReference type="EMBL" id="CM001881">
    <property type="protein sequence ID" value="EOY21703.1"/>
    <property type="molecule type" value="Genomic_DNA"/>
</dbReference>
<dbReference type="PANTHER" id="PTHR42648:SF18">
    <property type="entry name" value="RETROTRANSPOSON, UNCLASSIFIED-LIKE PROTEIN"/>
    <property type="match status" value="1"/>
</dbReference>
<gene>
    <name evidence="6" type="ORF">TCM_013805</name>
</gene>
<keyword evidence="3" id="KW-0064">Aspartyl protease</keyword>
<reference evidence="6 7" key="1">
    <citation type="journal article" date="2013" name="Genome Biol.">
        <title>The genome sequence of the most widely cultivated cacao type and its use to identify candidate genes regulating pod color.</title>
        <authorList>
            <person name="Motamayor J.C."/>
            <person name="Mockaitis K."/>
            <person name="Schmutz J."/>
            <person name="Haiminen N."/>
            <person name="Iii D.L."/>
            <person name="Cornejo O."/>
            <person name="Findley S.D."/>
            <person name="Zheng P."/>
            <person name="Utro F."/>
            <person name="Royaert S."/>
            <person name="Saski C."/>
            <person name="Jenkins J."/>
            <person name="Podicheti R."/>
            <person name="Zhao M."/>
            <person name="Scheffler B.E."/>
            <person name="Stack J.C."/>
            <person name="Feltus F.A."/>
            <person name="Mustiga G.M."/>
            <person name="Amores F."/>
            <person name="Phillips W."/>
            <person name="Marelli J.P."/>
            <person name="May G.D."/>
            <person name="Shapiro H."/>
            <person name="Ma J."/>
            <person name="Bustamante C.D."/>
            <person name="Schnell R.J."/>
            <person name="Main D."/>
            <person name="Gilbert D."/>
            <person name="Parida L."/>
            <person name="Kuhn D.N."/>
        </authorList>
    </citation>
    <scope>NUCLEOTIDE SEQUENCE [LARGE SCALE GENOMIC DNA]</scope>
    <source>
        <strain evidence="7">cv. Matina 1-6</strain>
    </source>
</reference>
<sequence>MSTSTVTQQTAPIFYGSNYPMWAIRMKAFLRGVKQYEEDIAKKYRALSFIHSAVTESVFSHIMSCETAKQAWDKLEEEFLGSGRNKQIRLQNLRRQYELLRMKDSQNVQKFIDAVMKVVNQIRLLGENLSDAKVVEKILISLLERFDATVSSFEQVRDISQLSISDLVNILEVDEQKRTARKNDKSDLALTVRMKGKAHAKASTKKNLSEVKEKGSTQGQTQGVMLANSLVMSKRSKVKIGNGVYLDAVGRGTVGIYTSSGLRYVHDVLLIPGIVQNLLSVGQMLENNYELNLVDNLPKFTQSASMCGVCKLGKQSRKPFPTDTPQRARNKLELVHSDVAGPISDNGGEYTSQQFEGFLMVEGINHQLTVPYSPQQNGVSKRKNRSILDMARCLLFEKSLPKKFWVEACNTAVYLLNRLPTKVVTRLTSYEAWNNKRSSVSYLRIFGSLCYHQILENFRGKLDCRSEPAVFIGYSEQSKGYKLYLVNSDKVIVSRNVIFDENAKWSWDSSESKTLKAPFRIELFEPNDDRIDSSEFTANVDDDNKHYAVRGTRSLVNVYYRSLLAISEPDSYQAAAESKEWKATMQEEINAINHNNTWTIVDRPQKQHVIEVKWIFRRKFNSDGTLNKCKARLVTKGYSQLPSIDFMHTFAPVARYETIQLLLAISAALGWKVYNFDVKSTFLNGTLKEEVYVEQPEGFKDESNPDKVYSFNEATLYVLKHKNQAQVIVSLYVDDLMITGCNTTAIDRFRSEMEKNFEMFDLGLMNYFLGMEICQTDKGIFLSQGNYIQTILNRFHLSSYNPVSTPLVVNQKLTVGDGSKLEDATSYRSLIRSLLYICSTRPELMYSTSLQSRFMKEPTNVHLAAARLTGQEVLKIPEALQDIFSH</sequence>
<dbReference type="GO" id="GO:0006310">
    <property type="term" value="P:DNA recombination"/>
    <property type="evidence" value="ECO:0007669"/>
    <property type="project" value="UniProtKB-KW"/>
</dbReference>
<dbReference type="InterPro" id="IPR001584">
    <property type="entry name" value="Integrase_cat-core"/>
</dbReference>
<dbReference type="SUPFAM" id="SSF56672">
    <property type="entry name" value="DNA/RNA polymerases"/>
    <property type="match status" value="1"/>
</dbReference>
<dbReference type="GO" id="GO:0046872">
    <property type="term" value="F:metal ion binding"/>
    <property type="evidence" value="ECO:0007669"/>
    <property type="project" value="UniProtKB-KW"/>
</dbReference>
<dbReference type="InterPro" id="IPR039537">
    <property type="entry name" value="Retrotran_Ty1/copia-like"/>
</dbReference>
<dbReference type="GO" id="GO:0005524">
    <property type="term" value="F:ATP binding"/>
    <property type="evidence" value="ECO:0007669"/>
    <property type="project" value="UniProtKB-KW"/>
</dbReference>
<keyword evidence="1" id="KW-0645">Protease</keyword>
<dbReference type="InterPro" id="IPR043502">
    <property type="entry name" value="DNA/RNA_pol_sf"/>
</dbReference>
<feature type="domain" description="Integrase catalytic" evidence="5">
    <location>
        <begin position="343"/>
        <end position="437"/>
    </location>
</feature>
<accession>A0A061FXE0</accession>
<dbReference type="Proteomes" id="UP000026915">
    <property type="component" value="Chromosome 3"/>
</dbReference>
<dbReference type="Gramene" id="EOY21703">
    <property type="protein sequence ID" value="EOY21703"/>
    <property type="gene ID" value="TCM_013805"/>
</dbReference>
<dbReference type="eggNOG" id="KOG0017">
    <property type="taxonomic scope" value="Eukaryota"/>
</dbReference>
<dbReference type="PROSITE" id="PS50994">
    <property type="entry name" value="INTEGRASE"/>
    <property type="match status" value="1"/>
</dbReference>
<dbReference type="InterPro" id="IPR036397">
    <property type="entry name" value="RNaseH_sf"/>
</dbReference>
<evidence type="ECO:0000256" key="1">
    <source>
        <dbReference type="ARBA" id="ARBA00022670"/>
    </source>
</evidence>
<dbReference type="InterPro" id="IPR012337">
    <property type="entry name" value="RNaseH-like_sf"/>
</dbReference>